<dbReference type="InterPro" id="IPR027417">
    <property type="entry name" value="P-loop_NTPase"/>
</dbReference>
<gene>
    <name evidence="1" type="ORF">DFJ65_2851</name>
</gene>
<evidence type="ECO:0000313" key="2">
    <source>
        <dbReference type="Proteomes" id="UP000256253"/>
    </source>
</evidence>
<dbReference type="AlphaFoldDB" id="A0A3D9UUY7"/>
<keyword evidence="1" id="KW-0808">Transferase</keyword>
<sequence length="192" mass="20606">MSETDGPAGRIFVVTGAPSSGKTSTGRALAEALPKAVFIDGPTLEQFVVTGQAQMEEPPSVEQIEQVLLRYAAALTLADVYRTGGFDVVIADDLIDERLEDFLELADPEPIHLVVLHPSAETLAERGDRLDIGTATGLHNLIEHHTPRIGLWIDNSVTTVPMTVLTILRGLDDALIEPADDSRENADTDAAD</sequence>
<dbReference type="Pfam" id="PF13671">
    <property type="entry name" value="AAA_33"/>
    <property type="match status" value="1"/>
</dbReference>
<organism evidence="1 2">
    <name type="scientific">Calidifontibacter indicus</name>
    <dbReference type="NCBI Taxonomy" id="419650"/>
    <lineage>
        <taxon>Bacteria</taxon>
        <taxon>Bacillati</taxon>
        <taxon>Actinomycetota</taxon>
        <taxon>Actinomycetes</taxon>
        <taxon>Micrococcales</taxon>
        <taxon>Dermacoccaceae</taxon>
        <taxon>Calidifontibacter</taxon>
    </lineage>
</organism>
<dbReference type="Proteomes" id="UP000256253">
    <property type="component" value="Unassembled WGS sequence"/>
</dbReference>
<keyword evidence="2" id="KW-1185">Reference proteome</keyword>
<accession>A0A3D9UUY7</accession>
<dbReference type="EMBL" id="QTUA01000001">
    <property type="protein sequence ID" value="REF31770.1"/>
    <property type="molecule type" value="Genomic_DNA"/>
</dbReference>
<proteinExistence type="predicted"/>
<dbReference type="SUPFAM" id="SSF52540">
    <property type="entry name" value="P-loop containing nucleoside triphosphate hydrolases"/>
    <property type="match status" value="1"/>
</dbReference>
<name>A0A3D9UUY7_9MICO</name>
<comment type="caution">
    <text evidence="1">The sequence shown here is derived from an EMBL/GenBank/DDBJ whole genome shotgun (WGS) entry which is preliminary data.</text>
</comment>
<dbReference type="OrthoDB" id="9811893at2"/>
<reference evidence="1 2" key="1">
    <citation type="submission" date="2018-08" db="EMBL/GenBank/DDBJ databases">
        <title>Sequencing the genomes of 1000 actinobacteria strains.</title>
        <authorList>
            <person name="Klenk H.-P."/>
        </authorList>
    </citation>
    <scope>NUCLEOTIDE SEQUENCE [LARGE SCALE GENOMIC DNA]</scope>
    <source>
        <strain evidence="1 2">DSM 22967</strain>
    </source>
</reference>
<dbReference type="RefSeq" id="WP_115923560.1">
    <property type="nucleotide sequence ID" value="NZ_QTUA01000001.1"/>
</dbReference>
<dbReference type="Gene3D" id="3.40.50.300">
    <property type="entry name" value="P-loop containing nucleotide triphosphate hydrolases"/>
    <property type="match status" value="1"/>
</dbReference>
<evidence type="ECO:0000313" key="1">
    <source>
        <dbReference type="EMBL" id="REF31770.1"/>
    </source>
</evidence>
<protein>
    <submittedName>
        <fullName evidence="1">Chloramphenicol 3-O-phosphotransferase</fullName>
    </submittedName>
</protein>
<dbReference type="GO" id="GO:0016740">
    <property type="term" value="F:transferase activity"/>
    <property type="evidence" value="ECO:0007669"/>
    <property type="project" value="UniProtKB-KW"/>
</dbReference>